<dbReference type="PROSITE" id="PS00284">
    <property type="entry name" value="SERPIN"/>
    <property type="match status" value="1"/>
</dbReference>
<comment type="similarity">
    <text evidence="1 4">Belongs to the serpin family.</text>
</comment>
<dbReference type="CDD" id="cd19551">
    <property type="entry name" value="serpinA3_A1AC"/>
    <property type="match status" value="1"/>
</dbReference>
<dbReference type="GeneTree" id="ENSGT00940000154392"/>
<evidence type="ECO:0000256" key="4">
    <source>
        <dbReference type="RuleBase" id="RU000411"/>
    </source>
</evidence>
<dbReference type="PANTHER" id="PTHR11461:SF195">
    <property type="entry name" value="SERINE PROTEASE INHIBITOR A3A-RELATED"/>
    <property type="match status" value="1"/>
</dbReference>
<dbReference type="InterPro" id="IPR000215">
    <property type="entry name" value="Serpin_fam"/>
</dbReference>
<organism evidence="5 6">
    <name type="scientific">Rattus norvegicus</name>
    <name type="common">Rat</name>
    <dbReference type="NCBI Taxonomy" id="10116"/>
    <lineage>
        <taxon>Eukaryota</taxon>
        <taxon>Metazoa</taxon>
        <taxon>Chordata</taxon>
        <taxon>Craniata</taxon>
        <taxon>Vertebrata</taxon>
        <taxon>Euteleostomi</taxon>
        <taxon>Mammalia</taxon>
        <taxon>Eutheria</taxon>
        <taxon>Euarchontoglires</taxon>
        <taxon>Glires</taxon>
        <taxon>Rodentia</taxon>
        <taxon>Myomorpha</taxon>
        <taxon>Muroidea</taxon>
        <taxon>Muridae</taxon>
        <taxon>Murinae</taxon>
        <taxon>Rattus</taxon>
    </lineage>
</organism>
<dbReference type="Proteomes" id="UP000002494">
    <property type="component" value="Chromosome 6"/>
</dbReference>
<dbReference type="Gene3D" id="3.30.497.10">
    <property type="entry name" value="Antithrombin, subunit I, domain 2"/>
    <property type="match status" value="1"/>
</dbReference>
<dbReference type="GO" id="GO:0004867">
    <property type="term" value="F:serine-type endopeptidase inhibitor activity"/>
    <property type="evidence" value="ECO:0000318"/>
    <property type="project" value="GO_Central"/>
</dbReference>
<dbReference type="InterPro" id="IPR042185">
    <property type="entry name" value="Serpin_sf_2"/>
</dbReference>
<dbReference type="Ensembl" id="ENSRNOT00000013896.6">
    <property type="protein sequence ID" value="ENSRNOP00000013896.2"/>
    <property type="gene ID" value="ENSRNOG00000010410.8"/>
</dbReference>
<gene>
    <name evidence="5 7" type="primary">Serpina3c</name>
</gene>
<dbReference type="Pfam" id="PF00079">
    <property type="entry name" value="Serpin"/>
    <property type="match status" value="1"/>
</dbReference>
<dbReference type="GO" id="GO:0016525">
    <property type="term" value="P:negative regulation of angiogenesis"/>
    <property type="evidence" value="ECO:0000315"/>
    <property type="project" value="RGD"/>
</dbReference>
<reference evidence="5" key="2">
    <citation type="submission" date="2025-08" db="UniProtKB">
        <authorList>
            <consortium name="Ensembl"/>
        </authorList>
    </citation>
    <scope>IDENTIFICATION</scope>
    <source>
        <strain evidence="5">Brown Norway</strain>
    </source>
</reference>
<evidence type="ECO:0000256" key="3">
    <source>
        <dbReference type="ARBA" id="ARBA00022900"/>
    </source>
</evidence>
<dbReference type="FunCoup" id="A0A0G2JSK1">
    <property type="interactions" value="45"/>
</dbReference>
<accession>A0A0G2JSK1</accession>
<dbReference type="RGD" id="2972">
    <property type="gene designation" value="Serpina3c"/>
</dbReference>
<dbReference type="InterPro" id="IPR042178">
    <property type="entry name" value="Serpin_sf_1"/>
</dbReference>
<evidence type="ECO:0000256" key="2">
    <source>
        <dbReference type="ARBA" id="ARBA00022690"/>
    </source>
</evidence>
<dbReference type="OrthoDB" id="671595at2759"/>
<name>A0A0G2JSK1_RAT</name>
<dbReference type="GO" id="GO:0034097">
    <property type="term" value="P:response to cytokine"/>
    <property type="evidence" value="ECO:0000318"/>
    <property type="project" value="GO_Central"/>
</dbReference>
<evidence type="ECO:0000313" key="5">
    <source>
        <dbReference type="Ensembl" id="ENSRNOP00000013896.2"/>
    </source>
</evidence>
<dbReference type="InterPro" id="IPR036186">
    <property type="entry name" value="Serpin_sf"/>
</dbReference>
<dbReference type="GeneID" id="24794"/>
<dbReference type="GO" id="GO:0005615">
    <property type="term" value="C:extracellular space"/>
    <property type="evidence" value="ECO:0000318"/>
    <property type="project" value="GO_Central"/>
</dbReference>
<dbReference type="InterPro" id="IPR023795">
    <property type="entry name" value="Serpin_CS"/>
</dbReference>
<dbReference type="RefSeq" id="XP_006240520.1">
    <property type="nucleotide sequence ID" value="XM_006240458.5"/>
</dbReference>
<dbReference type="SUPFAM" id="SSF56574">
    <property type="entry name" value="Serpins"/>
    <property type="match status" value="1"/>
</dbReference>
<dbReference type="GO" id="GO:0001937">
    <property type="term" value="P:negative regulation of endothelial cell proliferation"/>
    <property type="evidence" value="ECO:0000315"/>
    <property type="project" value="RGD"/>
</dbReference>
<dbReference type="SMR" id="A0A0G2JSK1"/>
<dbReference type="SMART" id="SM00093">
    <property type="entry name" value="SERPIN"/>
    <property type="match status" value="1"/>
</dbReference>
<sequence length="416" mass="46477">MAFIAALGLLMAGICPAVLCDGILGRDTLPHEDQGKGRQLHSLTLASINTDFTLSLYKKLALRNPDKNVVFSPLSISAALAILSLGAKDSTMEEILEGLKFNLTEITEEEIHQGFGHLLQRLSQPEDQAEINTGSALFIDKEQPILSEFQEKTRALYQAEAFVADFKQCNEAKKFINDYVSNQTQGKIAELFSDLDERTSMVLVNYLLFKGKWKVPFNPNDTFESEFYLDEKRSVKVPMMKIKDLTTPYVRDEELSCSVLELKYTGNASALFILPDQGKMQQVESSLQPETLKKWKDSLRPRIISELRMPKFSISTDYNLEEVLPELGIRKIFSQQADLSRITGTKNLHVSQVVHKAVLDVDETGTEGAAATAVTAALKSLPQTVPLLNFNRPFMLVITDNNGQSVFFMGKVTNPM</sequence>
<dbReference type="GlyGen" id="A0A0G2JSK1">
    <property type="glycosylation" value="1 site"/>
</dbReference>
<dbReference type="InterPro" id="IPR023796">
    <property type="entry name" value="Serpin_dom"/>
</dbReference>
<evidence type="ECO:0000256" key="1">
    <source>
        <dbReference type="ARBA" id="ARBA00009500"/>
    </source>
</evidence>
<keyword evidence="6" id="KW-1185">Reference proteome</keyword>
<protein>
    <submittedName>
        <fullName evidence="5">Serine (or cysteine) proteinase inhibitor, clade A, member 3C</fullName>
    </submittedName>
</protein>
<dbReference type="KEGG" id="rno:24794"/>
<dbReference type="FunFam" id="3.30.497.10:FF:000001">
    <property type="entry name" value="Serine protease inhibitor"/>
    <property type="match status" value="1"/>
</dbReference>
<dbReference type="FunFam" id="2.30.39.10:FF:000002">
    <property type="entry name" value="Serpin family D member 1"/>
    <property type="match status" value="1"/>
</dbReference>
<keyword evidence="2" id="KW-0646">Protease inhibitor</keyword>
<dbReference type="PANTHER" id="PTHR11461">
    <property type="entry name" value="SERINE PROTEASE INHIBITOR, SERPIN"/>
    <property type="match status" value="1"/>
</dbReference>
<reference evidence="5" key="3">
    <citation type="submission" date="2025-09" db="UniProtKB">
        <authorList>
            <consortium name="Ensembl"/>
        </authorList>
    </citation>
    <scope>IDENTIFICATION</scope>
    <source>
        <strain evidence="5">Brown Norway</strain>
    </source>
</reference>
<dbReference type="GO" id="GO:0043065">
    <property type="term" value="P:positive regulation of apoptotic process"/>
    <property type="evidence" value="ECO:0000314"/>
    <property type="project" value="RGD"/>
</dbReference>
<proteinExistence type="inferred from homology"/>
<dbReference type="OMA" id="TLMSFQH"/>
<dbReference type="CTD" id="16625"/>
<evidence type="ECO:0000313" key="7">
    <source>
        <dbReference type="RGD" id="2972"/>
    </source>
</evidence>
<dbReference type="Bgee" id="ENSRNOG00000010410">
    <property type="expression patterns" value="Expressed in liver and 17 other cell types or tissues"/>
</dbReference>
<dbReference type="Gene3D" id="2.30.39.10">
    <property type="entry name" value="Alpha-1-antitrypsin, domain 1"/>
    <property type="match status" value="1"/>
</dbReference>
<dbReference type="AlphaFoldDB" id="A0A0G2JSK1"/>
<dbReference type="RefSeq" id="NP_036789.2">
    <property type="nucleotide sequence ID" value="NM_012657.2"/>
</dbReference>
<reference evidence="5" key="1">
    <citation type="submission" date="2024-01" db="EMBL/GenBank/DDBJ databases">
        <title>GRCr8: a new rat reference genome assembly contstructed from accurate long reads and long range scaffolding.</title>
        <authorList>
            <person name="Doris P.A."/>
            <person name="Kalbfleisch T."/>
            <person name="Li K."/>
            <person name="Howe K."/>
            <person name="Wood J."/>
        </authorList>
    </citation>
    <scope>NUCLEOTIDE SEQUENCE [LARGE SCALE GENOMIC DNA]</scope>
    <source>
        <strain evidence="5">Brown Norway</strain>
    </source>
</reference>
<evidence type="ECO:0000313" key="6">
    <source>
        <dbReference type="Proteomes" id="UP000002494"/>
    </source>
</evidence>
<keyword evidence="3" id="KW-0722">Serine protease inhibitor</keyword>